<reference evidence="2" key="1">
    <citation type="submission" date="2022-08" db="EMBL/GenBank/DDBJ databases">
        <title>Genomic Encyclopedia of Type Strains, Phase V (KMG-V): Genome sequencing to study the core and pangenomes of soil and plant-associated prokaryotes.</title>
        <authorList>
            <person name="Whitman W."/>
        </authorList>
    </citation>
    <scope>NUCLEOTIDE SEQUENCE</scope>
    <source>
        <strain evidence="2">0</strain>
    </source>
</reference>
<evidence type="ECO:0000313" key="3">
    <source>
        <dbReference type="Proteomes" id="UP001155027"/>
    </source>
</evidence>
<accession>A0A9X2PYD8</accession>
<evidence type="ECO:0000313" key="2">
    <source>
        <dbReference type="EMBL" id="MCS3677763.1"/>
    </source>
</evidence>
<dbReference type="AlphaFoldDB" id="A0A9X2PYD8"/>
<proteinExistence type="predicted"/>
<sequence>METSDGAEQGSVIFLGVQAPGRDDDRDVVFKPIVRYRLRARLHSVDVNRVIDDLNPSSISPYVRGKAPSQGSGNSDDGFNAAEDHVGGMRLQASAHPLLSSPWERSVDRGT</sequence>
<dbReference type="EMBL" id="JANUAU010000005">
    <property type="protein sequence ID" value="MCS3677763.1"/>
    <property type="molecule type" value="Genomic_DNA"/>
</dbReference>
<name>A0A9X2PYD8_9BACT</name>
<comment type="caution">
    <text evidence="2">The sequence shown here is derived from an EMBL/GenBank/DDBJ whole genome shotgun (WGS) entry which is preliminary data.</text>
</comment>
<evidence type="ECO:0000256" key="1">
    <source>
        <dbReference type="SAM" id="MobiDB-lite"/>
    </source>
</evidence>
<feature type="region of interest" description="Disordered" evidence="1">
    <location>
        <begin position="58"/>
        <end position="83"/>
    </location>
</feature>
<organism evidence="2 3">
    <name type="scientific">Salinibacter ruber</name>
    <dbReference type="NCBI Taxonomy" id="146919"/>
    <lineage>
        <taxon>Bacteria</taxon>
        <taxon>Pseudomonadati</taxon>
        <taxon>Rhodothermota</taxon>
        <taxon>Rhodothermia</taxon>
        <taxon>Rhodothermales</taxon>
        <taxon>Salinibacteraceae</taxon>
        <taxon>Salinibacter</taxon>
    </lineage>
</organism>
<dbReference type="Proteomes" id="UP001155027">
    <property type="component" value="Unassembled WGS sequence"/>
</dbReference>
<gene>
    <name evidence="2" type="ORF">GGP71_001691</name>
</gene>
<protein>
    <submittedName>
        <fullName evidence="2">Uncharacterized protein</fullName>
    </submittedName>
</protein>